<dbReference type="CDD" id="cd04465">
    <property type="entry name" value="S1_RPS1_repeat_ec2_hs2"/>
    <property type="match status" value="1"/>
</dbReference>
<dbReference type="PANTHER" id="PTHR10724:SF7">
    <property type="entry name" value="SMALL RIBOSOMAL SUBUNIT PROTEIN BS1C"/>
    <property type="match status" value="1"/>
</dbReference>
<dbReference type="SUPFAM" id="SSF50249">
    <property type="entry name" value="Nucleic acid-binding proteins"/>
    <property type="match status" value="4"/>
</dbReference>
<dbReference type="InterPro" id="IPR003029">
    <property type="entry name" value="S1_domain"/>
</dbReference>
<organism evidence="7 8">
    <name type="scientific">Thiocapsa roseopersicina</name>
    <dbReference type="NCBI Taxonomy" id="1058"/>
    <lineage>
        <taxon>Bacteria</taxon>
        <taxon>Pseudomonadati</taxon>
        <taxon>Pseudomonadota</taxon>
        <taxon>Gammaproteobacteria</taxon>
        <taxon>Chromatiales</taxon>
        <taxon>Chromatiaceae</taxon>
        <taxon>Thiocapsa</taxon>
    </lineage>
</organism>
<dbReference type="CDD" id="cd05688">
    <property type="entry name" value="S1_RPS1_repeat_ec3"/>
    <property type="match status" value="2"/>
</dbReference>
<name>A0A1H2ZBJ3_THIRO</name>
<reference evidence="8" key="1">
    <citation type="submission" date="2016-10" db="EMBL/GenBank/DDBJ databases">
        <authorList>
            <person name="Varghese N."/>
            <person name="Submissions S."/>
        </authorList>
    </citation>
    <scope>NUCLEOTIDE SEQUENCE [LARGE SCALE GENOMIC DNA]</scope>
    <source>
        <strain evidence="8">DSM 217</strain>
    </source>
</reference>
<dbReference type="RefSeq" id="WP_093034138.1">
    <property type="nucleotide sequence ID" value="NZ_FNNZ01000015.1"/>
</dbReference>
<evidence type="ECO:0000256" key="5">
    <source>
        <dbReference type="SAM" id="MobiDB-lite"/>
    </source>
</evidence>
<dbReference type="InterPro" id="IPR050437">
    <property type="entry name" value="Ribos_protein_bS1-like"/>
</dbReference>
<sequence>MSEPSFEDLLKQFDQTHPQSGAGEAAVGDKVRGVLVSIGEEFAFVDLGGKSEGRIEVSVLKDAEGNLKSAVGDTIETHVTGKDEDSGMLLLGSQHGHRYHGIEEVEGAYRQGLPVQGQVSAAVKGGVEVQVAGVRAFCPASQVDIRFIDDLSELVGQRLDFRITKFEGGRRPNLVLSRKVLLEEEQRQRAEETRAQLHEGAVLSGVVSSLKDYGAFVDIGGLEGMIHISQLAFGHVKHPSEILSVGQPVEVSVLRIEPPTGPKSREKIALSIRALARDPWQEAASNFPVGQRVSGTVSRLQPFGAFIELAPGIDGLVHISELGAGRRVNHPSEVLNVGDPVEATVLGVDSERRRISLSLDETKGIDPGAQTPAVMPGTPAAEAPEKTMGSFGALLQESLKKGQS</sequence>
<evidence type="ECO:0000256" key="3">
    <source>
        <dbReference type="ARBA" id="ARBA00023274"/>
    </source>
</evidence>
<evidence type="ECO:0000256" key="2">
    <source>
        <dbReference type="ARBA" id="ARBA00022980"/>
    </source>
</evidence>
<evidence type="ECO:0000313" key="7">
    <source>
        <dbReference type="EMBL" id="SDX14706.1"/>
    </source>
</evidence>
<dbReference type="STRING" id="1058.SAMN05421783_11542"/>
<evidence type="ECO:0000256" key="4">
    <source>
        <dbReference type="ARBA" id="ARBA00025604"/>
    </source>
</evidence>
<dbReference type="AlphaFoldDB" id="A0A1H2ZBJ3"/>
<evidence type="ECO:0000259" key="6">
    <source>
        <dbReference type="PROSITE" id="PS50126"/>
    </source>
</evidence>
<evidence type="ECO:0000256" key="1">
    <source>
        <dbReference type="ARBA" id="ARBA00006767"/>
    </source>
</evidence>
<proteinExistence type="inferred from homology"/>
<keyword evidence="2 7" id="KW-0689">Ribosomal protein</keyword>
<dbReference type="EMBL" id="FNNZ01000015">
    <property type="protein sequence ID" value="SDX14706.1"/>
    <property type="molecule type" value="Genomic_DNA"/>
</dbReference>
<evidence type="ECO:0000313" key="8">
    <source>
        <dbReference type="Proteomes" id="UP000198816"/>
    </source>
</evidence>
<dbReference type="InterPro" id="IPR035104">
    <property type="entry name" value="Ribosomal_protein_S1-like"/>
</dbReference>
<feature type="domain" description="S1 motif" evidence="6">
    <location>
        <begin position="28"/>
        <end position="94"/>
    </location>
</feature>
<dbReference type="InterPro" id="IPR012340">
    <property type="entry name" value="NA-bd_OB-fold"/>
</dbReference>
<feature type="domain" description="S1 motif" evidence="6">
    <location>
        <begin position="200"/>
        <end position="273"/>
    </location>
</feature>
<gene>
    <name evidence="7" type="ORF">SAMN05421783_11542</name>
</gene>
<comment type="similarity">
    <text evidence="1">Belongs to the bacterial ribosomal protein bS1 family.</text>
</comment>
<dbReference type="PRINTS" id="PR00681">
    <property type="entry name" value="RIBOSOMALS1"/>
</dbReference>
<dbReference type="GO" id="GO:0003735">
    <property type="term" value="F:structural constituent of ribosome"/>
    <property type="evidence" value="ECO:0007669"/>
    <property type="project" value="TreeGrafter"/>
</dbReference>
<feature type="domain" description="S1 motif" evidence="6">
    <location>
        <begin position="290"/>
        <end position="360"/>
    </location>
</feature>
<dbReference type="GO" id="GO:0022627">
    <property type="term" value="C:cytosolic small ribosomal subunit"/>
    <property type="evidence" value="ECO:0007669"/>
    <property type="project" value="TreeGrafter"/>
</dbReference>
<dbReference type="PROSITE" id="PS50126">
    <property type="entry name" value="S1"/>
    <property type="match status" value="4"/>
</dbReference>
<dbReference type="SMART" id="SM00316">
    <property type="entry name" value="S1"/>
    <property type="match status" value="4"/>
</dbReference>
<feature type="region of interest" description="Disordered" evidence="5">
    <location>
        <begin position="361"/>
        <end position="388"/>
    </location>
</feature>
<keyword evidence="8" id="KW-1185">Reference proteome</keyword>
<dbReference type="PANTHER" id="PTHR10724">
    <property type="entry name" value="30S RIBOSOMAL PROTEIN S1"/>
    <property type="match status" value="1"/>
</dbReference>
<feature type="domain" description="S1 motif" evidence="6">
    <location>
        <begin position="112"/>
        <end position="179"/>
    </location>
</feature>
<dbReference type="GO" id="GO:0003729">
    <property type="term" value="F:mRNA binding"/>
    <property type="evidence" value="ECO:0007669"/>
    <property type="project" value="TreeGrafter"/>
</dbReference>
<protein>
    <submittedName>
        <fullName evidence="7">SSU ribosomal protein S1P</fullName>
    </submittedName>
</protein>
<keyword evidence="3" id="KW-0687">Ribonucleoprotein</keyword>
<comment type="function">
    <text evidence="4">Binds mRNA; thus facilitating recognition of the initiation point. It is needed to translate mRNA with a short Shine-Dalgarno (SD) purine-rich sequence.</text>
</comment>
<dbReference type="Pfam" id="PF00575">
    <property type="entry name" value="S1"/>
    <property type="match status" value="4"/>
</dbReference>
<dbReference type="OrthoDB" id="9804077at2"/>
<dbReference type="GO" id="GO:0006412">
    <property type="term" value="P:translation"/>
    <property type="evidence" value="ECO:0007669"/>
    <property type="project" value="TreeGrafter"/>
</dbReference>
<dbReference type="Proteomes" id="UP000198816">
    <property type="component" value="Unassembled WGS sequence"/>
</dbReference>
<dbReference type="Gene3D" id="2.40.50.140">
    <property type="entry name" value="Nucleic acid-binding proteins"/>
    <property type="match status" value="4"/>
</dbReference>
<dbReference type="FunFam" id="2.40.50.140:FF:000103">
    <property type="entry name" value="protein RRP5 homolog"/>
    <property type="match status" value="1"/>
</dbReference>
<accession>A0A1H2ZBJ3</accession>